<dbReference type="MGI" id="MGI:1930025">
    <property type="gene designation" value="Psors1c2"/>
</dbReference>
<dbReference type="EMBL" id="AF159091">
    <property type="protein sequence ID" value="AAD48783.1"/>
    <property type="molecule type" value="mRNA"/>
</dbReference>
<dbReference type="EMBL" id="BC110561">
    <property type="protein sequence ID" value="AAI10562.2"/>
    <property type="molecule type" value="mRNA"/>
</dbReference>
<evidence type="ECO:0000313" key="2">
    <source>
        <dbReference type="EMBL" id="AAD48783.1"/>
    </source>
</evidence>
<dbReference type="InterPro" id="IPR029271">
    <property type="entry name" value="SPR1"/>
</dbReference>
<dbReference type="AGR" id="MGI:1930025"/>
<accession>Q2NLD9</accession>
<gene>
    <name evidence="3 4" type="primary">Psors1c2</name>
    <name evidence="2" type="synonym">Pcg</name>
</gene>
<organism evidence="2">
    <name type="scientific">Mus musculus</name>
    <name type="common">Mouse</name>
    <dbReference type="NCBI Taxonomy" id="10090"/>
    <lineage>
        <taxon>Eukaryota</taxon>
        <taxon>Metazoa</taxon>
        <taxon>Chordata</taxon>
        <taxon>Craniata</taxon>
        <taxon>Vertebrata</taxon>
        <taxon>Euteleostomi</taxon>
        <taxon>Mammalia</taxon>
        <taxon>Eutheria</taxon>
        <taxon>Euarchontoglires</taxon>
        <taxon>Glires</taxon>
        <taxon>Rodentia</taxon>
        <taxon>Myomorpha</taxon>
        <taxon>Muroidea</taxon>
        <taxon>Muridae</taxon>
        <taxon>Murinae</taxon>
        <taxon>Mus</taxon>
        <taxon>Mus</taxon>
    </lineage>
</organism>
<evidence type="ECO:0000313" key="3">
    <source>
        <dbReference type="EMBL" id="AAI10562.2"/>
    </source>
</evidence>
<accession>Q9TNN6</accession>
<proteinExistence type="evidence at transcript level"/>
<evidence type="ECO:0000313" key="1">
    <source>
        <dbReference type="EMBL" id="AAD48782.1"/>
    </source>
</evidence>
<reference evidence="3" key="3">
    <citation type="journal article" date="2004" name="Genome Res.">
        <title>The status, quality, and expansion of the NIH full-length cDNA project: the Mammalian Gene Collection (MGC).</title>
        <authorList>
            <consortium name="The MGC Project Team"/>
            <person name="Gerhard D.S."/>
            <person name="Wagner L."/>
            <person name="Feingold E.A."/>
            <person name="Shenmen C.M."/>
            <person name="Grouse L.H."/>
            <person name="Schuler G."/>
            <person name="Klein S.L."/>
            <person name="Old S."/>
            <person name="Rasooly R."/>
            <person name="Good P."/>
            <person name="Guyer M."/>
            <person name="Peck A.M."/>
            <person name="Derge J.G."/>
            <person name="Lipman D."/>
            <person name="Collins F.S."/>
            <person name="Jang W."/>
            <person name="Sherry S."/>
            <person name="Feolo M."/>
            <person name="Misquitta L."/>
            <person name="Lee E."/>
            <person name="Rotmistrovsky K."/>
            <person name="Greenhut S.F."/>
            <person name="Schaefer C.F."/>
            <person name="Buetow K."/>
            <person name="Bonner T.I."/>
            <person name="Haussler D."/>
            <person name="Kent J."/>
            <person name="Kiekhaus M."/>
            <person name="Furey T."/>
            <person name="Brent M."/>
            <person name="Prange C."/>
            <person name="Schreiber K."/>
            <person name="Shapiro N."/>
            <person name="Bhat N.K."/>
            <person name="Hopkins R.F."/>
            <person name="Hsie F."/>
            <person name="Driscoll T."/>
            <person name="Soares M.B."/>
            <person name="Casavant T.L."/>
            <person name="Scheetz T.E."/>
            <person name="Brown-stein M.J."/>
            <person name="Usdin T.B."/>
            <person name="Toshiyuki S."/>
            <person name="Carninci P."/>
            <person name="Piao Y."/>
            <person name="Dudekula D.B."/>
            <person name="Ko M.S."/>
            <person name="Kawakami K."/>
            <person name="Suzuki Y."/>
            <person name="Sugano S."/>
            <person name="Gruber C.E."/>
            <person name="Smith M.R."/>
            <person name="Simmons B."/>
            <person name="Moore T."/>
            <person name="Waterman R."/>
            <person name="Johnson S.L."/>
            <person name="Ruan Y."/>
            <person name="Wei C.L."/>
            <person name="Mathavan S."/>
            <person name="Gunaratne P.H."/>
            <person name="Wu J."/>
            <person name="Garcia A.M."/>
            <person name="Hulyk S.W."/>
            <person name="Fuh E."/>
            <person name="Yuan Y."/>
            <person name="Sneed A."/>
            <person name="Kowis C."/>
            <person name="Hodgson A."/>
            <person name="Muzny D.M."/>
            <person name="McPherson J."/>
            <person name="Gibbs R.A."/>
            <person name="Fahey J."/>
            <person name="Helton E."/>
            <person name="Ketteman M."/>
            <person name="Madan A."/>
            <person name="Rodrigues S."/>
            <person name="Sanchez A."/>
            <person name="Whiting M."/>
            <person name="Madari A."/>
            <person name="Young A.C."/>
            <person name="Wetherby K.D."/>
            <person name="Granite S.J."/>
            <person name="Kwong P.N."/>
            <person name="Brinkley C.P."/>
            <person name="Pearson R.L."/>
            <person name="Bouffard G.G."/>
            <person name="Blakesly R.W."/>
            <person name="Green E.D."/>
            <person name="Dickson M.C."/>
            <person name="Rodriguez A.C."/>
            <person name="Grimwood J."/>
            <person name="Schmutz J."/>
            <person name="Myers R.M."/>
            <person name="Butterfield Y.S."/>
            <person name="Griffith M."/>
            <person name="Griffith O.L."/>
            <person name="Krzywinski M.I."/>
            <person name="Liao N."/>
            <person name="Morin R."/>
            <person name="Morrin R."/>
            <person name="Palmquist D."/>
            <person name="Petrescu A.S."/>
            <person name="Skalska U."/>
            <person name="Smailus D.E."/>
            <person name="Stott J.M."/>
            <person name="Schnerch A."/>
            <person name="Schein J.E."/>
            <person name="Jones S.J."/>
            <person name="Holt R.A."/>
            <person name="Baross A."/>
            <person name="Marra M.A."/>
            <person name="Clifton S."/>
            <person name="Makowski K.A."/>
            <person name="Bosak S."/>
            <person name="Malek J."/>
        </authorList>
    </citation>
    <scope>NUCLEOTIDE SEQUENCE [LARGE SCALE MRNA]</scope>
    <source>
        <tissue evidence="3">PCR rescued clones</tissue>
    </source>
</reference>
<name>Q9TNN6_MOUSE</name>
<dbReference type="PANTHER" id="PTHR31853">
    <property type="entry name" value="PSORIASIS SUSCEPTIBILITY 1 CANDIDATE GENE 2 PROTEIN"/>
    <property type="match status" value="1"/>
</dbReference>
<evidence type="ECO:0000313" key="4">
    <source>
        <dbReference type="MGI" id="MGI:1930025"/>
    </source>
</evidence>
<protein>
    <submittedName>
        <fullName evidence="2">MHC psoriasis candidate protein</fullName>
    </submittedName>
    <submittedName>
        <fullName evidence="3">Psoriasis susceptibility 1 candidate 2 (Human)</fullName>
    </submittedName>
</protein>
<dbReference type="EMBL" id="AF159090">
    <property type="protein sequence ID" value="AAD48782.1"/>
    <property type="molecule type" value="Genomic_DNA"/>
</dbReference>
<reference evidence="2" key="1">
    <citation type="submission" date="1999-06" db="EMBL/GenBank/DDBJ databases">
        <title>Organization and expression of the MHC psoriasis candidate gene (mPCG) in mouse.</title>
        <authorList>
            <person name="Tazi-Ahnini R."/>
            <person name="Cork M."/>
            <person name="Duff G.W."/>
            <person name="di Giovine F.S."/>
        </authorList>
    </citation>
    <scope>NUCLEOTIDE SEQUENCE</scope>
    <source>
        <tissue evidence="2">Skin</tissue>
    </source>
</reference>
<reference evidence="1" key="2">
    <citation type="submission" date="1999-06" db="EMBL/GenBank/DDBJ databases">
        <title>Organization and expression of the MHC psoriasis candidate gene in mouse.</title>
        <authorList>
            <person name="Tazi-Ahnini R."/>
            <person name="Cork M."/>
            <person name="Duff G.W."/>
            <person name="di Giovine F.S."/>
        </authorList>
    </citation>
    <scope>NUCLEOTIDE SEQUENCE</scope>
</reference>
<sequence length="116" mass="12919">MATLLPDLQTPTKRRTPHHCLWDPQSLVIPGLGRLLCLMNLRLQAPTVPGEIFLTVVPGPQSPQALIPLNLLCLMTPGQQEPSPQKTPGLLPLRWTMNLRRSQTLTHPRKSIDRGP</sequence>
<dbReference type="AlphaFoldDB" id="Q9TNN6"/>
<dbReference type="PANTHER" id="PTHR31853:SF1">
    <property type="entry name" value="PSORIASIS SUSCEPTIBILITY 1 CANDIDATE GENE 2 PROTEIN"/>
    <property type="match status" value="1"/>
</dbReference>